<dbReference type="AlphaFoldDB" id="A0A938BTA3"/>
<dbReference type="InterPro" id="IPR050921">
    <property type="entry name" value="T4SS_GSP_E_ATPase"/>
</dbReference>
<evidence type="ECO:0000313" key="3">
    <source>
        <dbReference type="EMBL" id="MBM3330733.1"/>
    </source>
</evidence>
<accession>A0A938BTA3</accession>
<dbReference type="InterPro" id="IPR001482">
    <property type="entry name" value="T2SS/T4SS_dom"/>
</dbReference>
<dbReference type="PANTHER" id="PTHR30486">
    <property type="entry name" value="TWITCHING MOTILITY PROTEIN PILT"/>
    <property type="match status" value="1"/>
</dbReference>
<feature type="domain" description="Bacterial type II secretion system protein E" evidence="2">
    <location>
        <begin position="129"/>
        <end position="407"/>
    </location>
</feature>
<dbReference type="Gene3D" id="3.40.50.300">
    <property type="entry name" value="P-loop containing nucleotide triphosphate hydrolases"/>
    <property type="match status" value="1"/>
</dbReference>
<dbReference type="Pfam" id="PF00437">
    <property type="entry name" value="T2SSE"/>
    <property type="match status" value="1"/>
</dbReference>
<reference evidence="3" key="1">
    <citation type="submission" date="2019-03" db="EMBL/GenBank/DDBJ databases">
        <title>Lake Tanganyika Metagenome-Assembled Genomes (MAGs).</title>
        <authorList>
            <person name="Tran P."/>
        </authorList>
    </citation>
    <scope>NUCLEOTIDE SEQUENCE</scope>
    <source>
        <strain evidence="3">K_DeepCast_150m_m2_040</strain>
    </source>
</reference>
<protein>
    <submittedName>
        <fullName evidence="3">CpaF family protein</fullName>
    </submittedName>
</protein>
<dbReference type="CDD" id="cd01130">
    <property type="entry name" value="VirB11-like_ATPase"/>
    <property type="match status" value="1"/>
</dbReference>
<evidence type="ECO:0000259" key="2">
    <source>
        <dbReference type="Pfam" id="PF00437"/>
    </source>
</evidence>
<evidence type="ECO:0000256" key="1">
    <source>
        <dbReference type="ARBA" id="ARBA00006611"/>
    </source>
</evidence>
<dbReference type="SUPFAM" id="SSF52540">
    <property type="entry name" value="P-loop containing nucleoside triphosphate hydrolases"/>
    <property type="match status" value="1"/>
</dbReference>
<name>A0A938BTA3_UNCW3</name>
<dbReference type="PANTHER" id="PTHR30486:SF15">
    <property type="entry name" value="TYPE II_IV SECRETION SYSTEM ATPASE"/>
    <property type="match status" value="1"/>
</dbReference>
<sequence>MNVTENSTLVKNETNDDLIHLLDASDYLPSVAKADTPNGLLEEELLRSVNRPGSAEDDIFDFKQRVQNELVARINKHKASFDGLSDAEFQARVREIVVSILSAPSTAIPPGWTPEKLLAELLHDFLGLGALEQFLADDTITEIMVNRPDQIYIERDGRLELSKARFLNEAQVRAVIQRIVQPLGRHVDENVPFVDARLPDGSRVHAIIPPLALDGPKLTIRKFFKNRLTTEDLLRLGSLNRQMARFLEILVRNRANIVISGGTGTGKTTLLNVLSDFIPDNQRIITVEDAAELKINKQHVVSLEARNANTEGTGAVSIRELVRNTLRMRPDRIVVGEARGGEALDMLQAMNTGHDGSLTTIHANSSRDALSRLETLVLMSGVELPSRAIREQIASAIGFVVQLSRLPDGSRKVTDITEISGIGENNIFLTQEIFAFKQQGFNAAGRVIGHFRPTGTVPRMVEQLRERGIRFPMELFAAPSV</sequence>
<dbReference type="Proteomes" id="UP000779900">
    <property type="component" value="Unassembled WGS sequence"/>
</dbReference>
<organism evidence="3 4">
    <name type="scientific">candidate division WOR-3 bacterium</name>
    <dbReference type="NCBI Taxonomy" id="2052148"/>
    <lineage>
        <taxon>Bacteria</taxon>
        <taxon>Bacteria division WOR-3</taxon>
    </lineage>
</organism>
<evidence type="ECO:0000313" key="4">
    <source>
        <dbReference type="Proteomes" id="UP000779900"/>
    </source>
</evidence>
<dbReference type="GO" id="GO:0016887">
    <property type="term" value="F:ATP hydrolysis activity"/>
    <property type="evidence" value="ECO:0007669"/>
    <property type="project" value="InterPro"/>
</dbReference>
<dbReference type="InterPro" id="IPR027417">
    <property type="entry name" value="P-loop_NTPase"/>
</dbReference>
<dbReference type="EMBL" id="VGIR01000009">
    <property type="protein sequence ID" value="MBM3330733.1"/>
    <property type="molecule type" value="Genomic_DNA"/>
</dbReference>
<gene>
    <name evidence="3" type="ORF">FJY68_02635</name>
</gene>
<comment type="similarity">
    <text evidence="1">Belongs to the GSP E family.</text>
</comment>
<proteinExistence type="inferred from homology"/>
<dbReference type="Gene3D" id="3.30.450.380">
    <property type="match status" value="1"/>
</dbReference>
<comment type="caution">
    <text evidence="3">The sequence shown here is derived from an EMBL/GenBank/DDBJ whole genome shotgun (WGS) entry which is preliminary data.</text>
</comment>